<protein>
    <recommendedName>
        <fullName evidence="4">Glycosyltransferase RgtA/B/C/D-like domain-containing protein</fullName>
    </recommendedName>
</protein>
<feature type="transmembrane region" description="Helical" evidence="1">
    <location>
        <begin position="12"/>
        <end position="31"/>
    </location>
</feature>
<feature type="transmembrane region" description="Helical" evidence="1">
    <location>
        <begin position="306"/>
        <end position="322"/>
    </location>
</feature>
<feature type="transmembrane region" description="Helical" evidence="1">
    <location>
        <begin position="328"/>
        <end position="344"/>
    </location>
</feature>
<evidence type="ECO:0000256" key="1">
    <source>
        <dbReference type="SAM" id="Phobius"/>
    </source>
</evidence>
<keyword evidence="1" id="KW-0812">Transmembrane</keyword>
<dbReference type="AlphaFoldDB" id="A0A2M8F1A1"/>
<proteinExistence type="predicted"/>
<gene>
    <name evidence="2" type="ORF">CO051_02155</name>
</gene>
<feature type="transmembrane region" description="Helical" evidence="1">
    <location>
        <begin position="121"/>
        <end position="139"/>
    </location>
</feature>
<name>A0A2M8F1A1_9BACT</name>
<evidence type="ECO:0008006" key="4">
    <source>
        <dbReference type="Google" id="ProtNLM"/>
    </source>
</evidence>
<feature type="transmembrane region" description="Helical" evidence="1">
    <location>
        <begin position="183"/>
        <end position="204"/>
    </location>
</feature>
<feature type="transmembrane region" description="Helical" evidence="1">
    <location>
        <begin position="210"/>
        <end position="231"/>
    </location>
</feature>
<feature type="transmembrane region" description="Helical" evidence="1">
    <location>
        <begin position="92"/>
        <end position="114"/>
    </location>
</feature>
<accession>A0A2M8F1A1</accession>
<reference evidence="3" key="1">
    <citation type="submission" date="2017-09" db="EMBL/GenBank/DDBJ databases">
        <title>Depth-based differentiation of microbial function through sediment-hosted aquifers and enrichment of novel symbionts in the deep terrestrial subsurface.</title>
        <authorList>
            <person name="Probst A.J."/>
            <person name="Ladd B."/>
            <person name="Jarett J.K."/>
            <person name="Geller-Mcgrath D.E."/>
            <person name="Sieber C.M.K."/>
            <person name="Emerson J.B."/>
            <person name="Anantharaman K."/>
            <person name="Thomas B.C."/>
            <person name="Malmstrom R."/>
            <person name="Stieglmeier M."/>
            <person name="Klingl A."/>
            <person name="Woyke T."/>
            <person name="Ryan C.M."/>
            <person name="Banfield J.F."/>
        </authorList>
    </citation>
    <scope>NUCLEOTIDE SEQUENCE [LARGE SCALE GENOMIC DNA]</scope>
</reference>
<feature type="transmembrane region" description="Helical" evidence="1">
    <location>
        <begin position="356"/>
        <end position="374"/>
    </location>
</feature>
<feature type="transmembrane region" description="Helical" evidence="1">
    <location>
        <begin position="270"/>
        <end position="294"/>
    </location>
</feature>
<sequence>MSNILKIIKKHRYSILIFFGLLLLCISRFILLERSARFIWDESSDLVRMHEIFTNRRLTLVGPMDLTGTKIFGSLSYYMLMPFALLYQFDPIGPVIGTAFYSVVTALIFVCILSKKYHWKYPIAFVFITFVFPLVQSGRWAWNPHYIPLWSIVSLAIILWKYDSPSWKVWFLAGFFQMLGIHNHWYAVFSYIGFFVSIIIIGFNEKRKKIILYYFFGGFAAVLPFIIFDILRPPGLFISRLLYFSPLSPTSGGFTLAGIAQKLASNPWQFIHYFFQSTPAVFIFIPIFLLYLYLVIKKGTNGLKKLLLIPIIFQILGLSVISTDVSDYYFLAAIPAFILFITIPEKNRTLKRVQKVLLIVFFILSIYPSIHEITKNDWSTNISRTKHIAEIIAKNSSQYCNIYVVASKDSGVLGEKYRDLLSLKGVPILGPAEFGVSDCLFVISTSPLAVIRKDPAYEMDFMRKKEPIQTWNVEDGWKIYKFVSWN</sequence>
<dbReference type="Proteomes" id="UP000231383">
    <property type="component" value="Unassembled WGS sequence"/>
</dbReference>
<keyword evidence="1" id="KW-0472">Membrane</keyword>
<comment type="caution">
    <text evidence="2">The sequence shown here is derived from an EMBL/GenBank/DDBJ whole genome shotgun (WGS) entry which is preliminary data.</text>
</comment>
<organism evidence="2 3">
    <name type="scientific">Candidatus Roizmanbacteria bacterium CG_4_9_14_0_2_um_filter_39_13</name>
    <dbReference type="NCBI Taxonomy" id="1974839"/>
    <lineage>
        <taxon>Bacteria</taxon>
        <taxon>Candidatus Roizmaniibacteriota</taxon>
    </lineage>
</organism>
<dbReference type="EMBL" id="PFSC01000055">
    <property type="protein sequence ID" value="PJC33064.1"/>
    <property type="molecule type" value="Genomic_DNA"/>
</dbReference>
<evidence type="ECO:0000313" key="3">
    <source>
        <dbReference type="Proteomes" id="UP000231383"/>
    </source>
</evidence>
<evidence type="ECO:0000313" key="2">
    <source>
        <dbReference type="EMBL" id="PJC33064.1"/>
    </source>
</evidence>
<keyword evidence="1" id="KW-1133">Transmembrane helix</keyword>